<feature type="non-terminal residue" evidence="2">
    <location>
        <position position="192"/>
    </location>
</feature>
<evidence type="ECO:0000313" key="2">
    <source>
        <dbReference type="EMBL" id="CAA9271771.1"/>
    </source>
</evidence>
<proteinExistence type="predicted"/>
<organism evidence="2">
    <name type="scientific">uncultured Mycobacteriales bacterium</name>
    <dbReference type="NCBI Taxonomy" id="581187"/>
    <lineage>
        <taxon>Bacteria</taxon>
        <taxon>Bacillati</taxon>
        <taxon>Actinomycetota</taxon>
        <taxon>Actinomycetes</taxon>
        <taxon>Mycobacteriales</taxon>
        <taxon>environmental samples</taxon>
    </lineage>
</organism>
<gene>
    <name evidence="2" type="ORF">AVDCRST_MAG41-2967</name>
</gene>
<name>A0A6J4J7Q7_9ACTN</name>
<feature type="compositionally biased region" description="Basic and acidic residues" evidence="1">
    <location>
        <begin position="143"/>
        <end position="159"/>
    </location>
</feature>
<dbReference type="AlphaFoldDB" id="A0A6J4J7Q7"/>
<feature type="compositionally biased region" description="Low complexity" evidence="1">
    <location>
        <begin position="102"/>
        <end position="111"/>
    </location>
</feature>
<evidence type="ECO:0000256" key="1">
    <source>
        <dbReference type="SAM" id="MobiDB-lite"/>
    </source>
</evidence>
<sequence length="192" mass="19467">VFRTTAPDVRHRAARAQPPDPADPAGPAAPGGPAHRHPGRRADRRVAGQRLLPPPDAGPVRVRGGGRGRPRPAAAVAGGRGDPADPRRGAGRGGQAGRRRLPGAAAGAGRRPAARLGHHPLALPGRVALGRQRDAPRAAPHRGGADRADRGDRGGDRVVHRPGVRRGAAGRRGAGLHRPARGADASPGGAVV</sequence>
<dbReference type="EMBL" id="CADCTP010000270">
    <property type="protein sequence ID" value="CAA9271771.1"/>
    <property type="molecule type" value="Genomic_DNA"/>
</dbReference>
<reference evidence="2" key="1">
    <citation type="submission" date="2020-02" db="EMBL/GenBank/DDBJ databases">
        <authorList>
            <person name="Meier V. D."/>
        </authorList>
    </citation>
    <scope>NUCLEOTIDE SEQUENCE</scope>
    <source>
        <strain evidence="2">AVDCRST_MAG41</strain>
    </source>
</reference>
<feature type="non-terminal residue" evidence="2">
    <location>
        <position position="1"/>
    </location>
</feature>
<protein>
    <submittedName>
        <fullName evidence="2">Uncharacterized protein</fullName>
    </submittedName>
</protein>
<accession>A0A6J4J7Q7</accession>
<feature type="region of interest" description="Disordered" evidence="1">
    <location>
        <begin position="1"/>
        <end position="192"/>
    </location>
</feature>